<evidence type="ECO:0000313" key="1">
    <source>
        <dbReference type="EMBL" id="KAH8992207.1"/>
    </source>
</evidence>
<gene>
    <name evidence="1" type="ORF">EDB92DRAFT_1945367</name>
</gene>
<keyword evidence="2" id="KW-1185">Reference proteome</keyword>
<proteinExistence type="predicted"/>
<organism evidence="1 2">
    <name type="scientific">Lactarius akahatsu</name>
    <dbReference type="NCBI Taxonomy" id="416441"/>
    <lineage>
        <taxon>Eukaryota</taxon>
        <taxon>Fungi</taxon>
        <taxon>Dikarya</taxon>
        <taxon>Basidiomycota</taxon>
        <taxon>Agaricomycotina</taxon>
        <taxon>Agaricomycetes</taxon>
        <taxon>Russulales</taxon>
        <taxon>Russulaceae</taxon>
        <taxon>Lactarius</taxon>
    </lineage>
</organism>
<name>A0AAD4LIJ5_9AGAM</name>
<comment type="caution">
    <text evidence="1">The sequence shown here is derived from an EMBL/GenBank/DDBJ whole genome shotgun (WGS) entry which is preliminary data.</text>
</comment>
<dbReference type="Proteomes" id="UP001201163">
    <property type="component" value="Unassembled WGS sequence"/>
</dbReference>
<sequence>MVFQGGSAPILHTLDRHFRDSKPKSLAAVNEWLTAYSLNVTVLSSFRLDPFRYNHVSRKRTPIFHFCDLLHPSNSVKRRSDVVYSFPSSDDIGPPIFGSLAKVVPAANLPLQTNPHLATSPGRSSSRSPNKLAVSSSIFQFAK</sequence>
<evidence type="ECO:0000313" key="2">
    <source>
        <dbReference type="Proteomes" id="UP001201163"/>
    </source>
</evidence>
<dbReference type="EMBL" id="JAKELL010000023">
    <property type="protein sequence ID" value="KAH8992207.1"/>
    <property type="molecule type" value="Genomic_DNA"/>
</dbReference>
<accession>A0AAD4LIJ5</accession>
<protein>
    <submittedName>
        <fullName evidence="1">Uncharacterized protein</fullName>
    </submittedName>
</protein>
<reference evidence="1" key="1">
    <citation type="submission" date="2022-01" db="EMBL/GenBank/DDBJ databases">
        <title>Comparative genomics reveals a dynamic genome evolution in the ectomycorrhizal milk-cap (Lactarius) mushrooms.</title>
        <authorList>
            <consortium name="DOE Joint Genome Institute"/>
            <person name="Lebreton A."/>
            <person name="Tang N."/>
            <person name="Kuo A."/>
            <person name="LaButti K."/>
            <person name="Drula E."/>
            <person name="Barry K."/>
            <person name="Clum A."/>
            <person name="Lipzen A."/>
            <person name="Mousain D."/>
            <person name="Ng V."/>
            <person name="Wang R."/>
            <person name="Wang X."/>
            <person name="Dai Y."/>
            <person name="Henrissat B."/>
            <person name="Grigoriev I.V."/>
            <person name="Guerin-Laguette A."/>
            <person name="Yu F."/>
            <person name="Martin F.M."/>
        </authorList>
    </citation>
    <scope>NUCLEOTIDE SEQUENCE</scope>
    <source>
        <strain evidence="1">QP</strain>
    </source>
</reference>
<dbReference type="AlphaFoldDB" id="A0AAD4LIJ5"/>